<sequence>MDMKDSLVNGGVLIVHQMYEGKHHYEVGNVVKYKKETGKKMFVRKGDTLMEINGVQLQDLEPEKLAQIIAEGNPMLTVHKPGKICESKEQLPPDEDTLQPYDKESTILSFSWKMTKQEDTEGENEGNEEEEENEEGDNVEGDDKEGDDVEGDDKEGDDVDGEGNDTEDSVDACREENSKNEDRDLLVIHMTKTSISVVRGRGCDPETPCEGCNGTGCTFNEIVVVAESSTVTLVPRGDINFRQEKLSDVLIKHVPTHRYLRCICSEKNVYTSPNPEKITIYYYKSNVMSRFFRGMAVVLNLTGSNCFLRCCKEGDSVRLETETCEKEKLRQISKSDECTFSFVFYMKADRTKQRTFESALYKGWFIHIANTDLVEMAETDGERGESSFLFVIQK</sequence>
<dbReference type="GO" id="GO:0005829">
    <property type="term" value="C:cytosol"/>
    <property type="evidence" value="ECO:0007669"/>
    <property type="project" value="UniProtKB-SubCell"/>
</dbReference>
<dbReference type="GeneID" id="107082510"/>
<evidence type="ECO:0000256" key="8">
    <source>
        <dbReference type="ARBA" id="ARBA00022525"/>
    </source>
</evidence>
<keyword evidence="8" id="KW-0964">Secreted</keyword>
<evidence type="ECO:0000256" key="10">
    <source>
        <dbReference type="ARBA" id="ARBA00023198"/>
    </source>
</evidence>
<dbReference type="GO" id="GO:0005125">
    <property type="term" value="F:cytokine activity"/>
    <property type="evidence" value="ECO:0007669"/>
    <property type="project" value="UniProtKB-KW"/>
</dbReference>
<comment type="subcellular location">
    <subcellularLocation>
        <location evidence="2">Cytoplasm</location>
        <location evidence="2">Cytosol</location>
    </subcellularLocation>
    <subcellularLocation>
        <location evidence="1">Lysosome</location>
    </subcellularLocation>
    <subcellularLocation>
        <location evidence="3">Secreted</location>
        <location evidence="3">Extracellular exosome</location>
    </subcellularLocation>
</comment>
<dbReference type="GO" id="GO:0005615">
    <property type="term" value="C:extracellular space"/>
    <property type="evidence" value="ECO:0007669"/>
    <property type="project" value="UniProtKB-KW"/>
</dbReference>
<proteinExistence type="inferred from homology"/>
<evidence type="ECO:0000313" key="14">
    <source>
        <dbReference type="Ensembl" id="ENSCVAP00000025043.1"/>
    </source>
</evidence>
<keyword evidence="6" id="KW-0963">Cytoplasm</keyword>
<dbReference type="Pfam" id="PF00340">
    <property type="entry name" value="IL1"/>
    <property type="match status" value="1"/>
</dbReference>
<evidence type="ECO:0000256" key="1">
    <source>
        <dbReference type="ARBA" id="ARBA00004371"/>
    </source>
</evidence>
<dbReference type="PANTHER" id="PTHR10078">
    <property type="entry name" value="INTERLEUKIN-1 FAMILY MEMBER"/>
    <property type="match status" value="1"/>
</dbReference>
<dbReference type="GO" id="GO:0051781">
    <property type="term" value="P:positive regulation of cell division"/>
    <property type="evidence" value="ECO:0007669"/>
    <property type="project" value="UniProtKB-KW"/>
</dbReference>
<dbReference type="GO" id="GO:0006955">
    <property type="term" value="P:immune response"/>
    <property type="evidence" value="ECO:0007669"/>
    <property type="project" value="InterPro"/>
</dbReference>
<dbReference type="InterPro" id="IPR000975">
    <property type="entry name" value="IL-1_fam"/>
</dbReference>
<feature type="compositionally biased region" description="Acidic residues" evidence="13">
    <location>
        <begin position="120"/>
        <end position="170"/>
    </location>
</feature>
<evidence type="ECO:0000256" key="12">
    <source>
        <dbReference type="ARBA" id="ARBA00023246"/>
    </source>
</evidence>
<evidence type="ECO:0000256" key="2">
    <source>
        <dbReference type="ARBA" id="ARBA00004514"/>
    </source>
</evidence>
<dbReference type="SUPFAM" id="SSF50353">
    <property type="entry name" value="Cytokine"/>
    <property type="match status" value="1"/>
</dbReference>
<dbReference type="Gene3D" id="2.80.10.50">
    <property type="match status" value="1"/>
</dbReference>
<evidence type="ECO:0000256" key="9">
    <source>
        <dbReference type="ARBA" id="ARBA00022620"/>
    </source>
</evidence>
<evidence type="ECO:0000256" key="7">
    <source>
        <dbReference type="ARBA" id="ARBA00022514"/>
    </source>
</evidence>
<evidence type="ECO:0000256" key="5">
    <source>
        <dbReference type="ARBA" id="ARBA00014702"/>
    </source>
</evidence>
<dbReference type="GO" id="GO:1901222">
    <property type="term" value="P:regulation of non-canonical NF-kappaB signal transduction"/>
    <property type="evidence" value="ECO:0007669"/>
    <property type="project" value="TreeGrafter"/>
</dbReference>
<dbReference type="CDD" id="cd00100">
    <property type="entry name" value="beta-trefoil_IL1"/>
    <property type="match status" value="1"/>
</dbReference>
<comment type="similarity">
    <text evidence="4">Belongs to the IL-1 family.</text>
</comment>
<evidence type="ECO:0000313" key="15">
    <source>
        <dbReference type="Proteomes" id="UP000265020"/>
    </source>
</evidence>
<dbReference type="STRING" id="28743.ENSCVAP00000025043"/>
<dbReference type="GO" id="GO:0019221">
    <property type="term" value="P:cytokine-mediated signaling pathway"/>
    <property type="evidence" value="ECO:0007669"/>
    <property type="project" value="TreeGrafter"/>
</dbReference>
<evidence type="ECO:0000256" key="11">
    <source>
        <dbReference type="ARBA" id="ARBA00023228"/>
    </source>
</evidence>
<reference evidence="14" key="2">
    <citation type="submission" date="2025-09" db="UniProtKB">
        <authorList>
            <consortium name="Ensembl"/>
        </authorList>
    </citation>
    <scope>IDENTIFICATION</scope>
</reference>
<dbReference type="InterPro" id="IPR008996">
    <property type="entry name" value="IL1/FGF"/>
</dbReference>
<dbReference type="GO" id="GO:0042119">
    <property type="term" value="P:neutrophil activation"/>
    <property type="evidence" value="ECO:0007669"/>
    <property type="project" value="TreeGrafter"/>
</dbReference>
<dbReference type="Proteomes" id="UP000265020">
    <property type="component" value="Unassembled WGS sequence"/>
</dbReference>
<keyword evidence="10" id="KW-0395">Inflammatory response</keyword>
<evidence type="ECO:0000256" key="3">
    <source>
        <dbReference type="ARBA" id="ARBA00004550"/>
    </source>
</evidence>
<feature type="region of interest" description="Disordered" evidence="13">
    <location>
        <begin position="110"/>
        <end position="186"/>
    </location>
</feature>
<protein>
    <recommendedName>
        <fullName evidence="5">Interleukin-1 beta</fullName>
    </recommendedName>
</protein>
<keyword evidence="12" id="KW-0497">Mitogen</keyword>
<keyword evidence="11" id="KW-0458">Lysosome</keyword>
<dbReference type="GO" id="GO:0048246">
    <property type="term" value="P:macrophage chemotaxis"/>
    <property type="evidence" value="ECO:0007669"/>
    <property type="project" value="TreeGrafter"/>
</dbReference>
<keyword evidence="9" id="KW-0666">Pyrogen</keyword>
<dbReference type="GO" id="GO:0071222">
    <property type="term" value="P:cellular response to lipopolysaccharide"/>
    <property type="evidence" value="ECO:0007669"/>
    <property type="project" value="TreeGrafter"/>
</dbReference>
<dbReference type="RefSeq" id="XP_015226717.1">
    <property type="nucleotide sequence ID" value="XM_015371231.1"/>
</dbReference>
<evidence type="ECO:0000256" key="6">
    <source>
        <dbReference type="ARBA" id="ARBA00022490"/>
    </source>
</evidence>
<dbReference type="GO" id="GO:0010628">
    <property type="term" value="P:positive regulation of gene expression"/>
    <property type="evidence" value="ECO:0007669"/>
    <property type="project" value="TreeGrafter"/>
</dbReference>
<feature type="compositionally biased region" description="Basic and acidic residues" evidence="13">
    <location>
        <begin position="171"/>
        <end position="186"/>
    </location>
</feature>
<dbReference type="OrthoDB" id="8962877at2759"/>
<dbReference type="GO" id="GO:0001660">
    <property type="term" value="P:fever generation"/>
    <property type="evidence" value="ECO:0007669"/>
    <property type="project" value="UniProtKB-KW"/>
</dbReference>
<evidence type="ECO:0000256" key="4">
    <source>
        <dbReference type="ARBA" id="ARBA00010448"/>
    </source>
</evidence>
<keyword evidence="15" id="KW-1185">Reference proteome</keyword>
<evidence type="ECO:0000256" key="13">
    <source>
        <dbReference type="SAM" id="MobiDB-lite"/>
    </source>
</evidence>
<dbReference type="PANTHER" id="PTHR10078:SF30">
    <property type="entry name" value="INTERLEUKIN-1 BETA"/>
    <property type="match status" value="1"/>
</dbReference>
<dbReference type="GO" id="GO:0005764">
    <property type="term" value="C:lysosome"/>
    <property type="evidence" value="ECO:0007669"/>
    <property type="project" value="UniProtKB-SubCell"/>
</dbReference>
<dbReference type="KEGG" id="cvg:107082510"/>
<dbReference type="Ensembl" id="ENSCVAT00000002637.1">
    <property type="protein sequence ID" value="ENSCVAP00000025043.1"/>
    <property type="gene ID" value="ENSCVAG00000009520.1"/>
</dbReference>
<accession>A0A3Q2DYP4</accession>
<organism evidence="14 15">
    <name type="scientific">Cyprinodon variegatus</name>
    <name type="common">Sheepshead minnow</name>
    <dbReference type="NCBI Taxonomy" id="28743"/>
    <lineage>
        <taxon>Eukaryota</taxon>
        <taxon>Metazoa</taxon>
        <taxon>Chordata</taxon>
        <taxon>Craniata</taxon>
        <taxon>Vertebrata</taxon>
        <taxon>Euteleostomi</taxon>
        <taxon>Actinopterygii</taxon>
        <taxon>Neopterygii</taxon>
        <taxon>Teleostei</taxon>
        <taxon>Neoteleostei</taxon>
        <taxon>Acanthomorphata</taxon>
        <taxon>Ovalentaria</taxon>
        <taxon>Atherinomorphae</taxon>
        <taxon>Cyprinodontiformes</taxon>
        <taxon>Cyprinodontidae</taxon>
        <taxon>Cyprinodon</taxon>
    </lineage>
</organism>
<keyword evidence="7" id="KW-0202">Cytokine</keyword>
<name>A0A3Q2DYP4_CYPVA</name>
<dbReference type="GeneTree" id="ENSGT00390000016316"/>
<reference evidence="14" key="1">
    <citation type="submission" date="2025-08" db="UniProtKB">
        <authorList>
            <consortium name="Ensembl"/>
        </authorList>
    </citation>
    <scope>IDENTIFICATION</scope>
</reference>
<dbReference type="AlphaFoldDB" id="A0A3Q2DYP4"/>